<dbReference type="OMA" id="CCEMAYK"/>
<name>A0A974HIX0_XENLA</name>
<dbReference type="GO" id="GO:0005524">
    <property type="term" value="F:ATP binding"/>
    <property type="evidence" value="ECO:0007669"/>
    <property type="project" value="UniProtKB-KW"/>
</dbReference>
<dbReference type="Proteomes" id="UP000694892">
    <property type="component" value="Chromosome 5S"/>
</dbReference>
<dbReference type="GO" id="GO:0043235">
    <property type="term" value="C:receptor complex"/>
    <property type="evidence" value="ECO:0007669"/>
    <property type="project" value="TreeGrafter"/>
</dbReference>
<organism evidence="5 6">
    <name type="scientific">Xenopus laevis</name>
    <name type="common">African clawed frog</name>
    <dbReference type="NCBI Taxonomy" id="8355"/>
    <lineage>
        <taxon>Eukaryota</taxon>
        <taxon>Metazoa</taxon>
        <taxon>Chordata</taxon>
        <taxon>Craniata</taxon>
        <taxon>Vertebrata</taxon>
        <taxon>Euteleostomi</taxon>
        <taxon>Amphibia</taxon>
        <taxon>Batrachia</taxon>
        <taxon>Anura</taxon>
        <taxon>Pipoidea</taxon>
        <taxon>Pipidae</taxon>
        <taxon>Xenopodinae</taxon>
        <taxon>Xenopus</taxon>
        <taxon>Xenopus</taxon>
    </lineage>
</organism>
<dbReference type="PRINTS" id="PR00109">
    <property type="entry name" value="TYRKINASE"/>
</dbReference>
<keyword evidence="2" id="KW-0067">ATP-binding</keyword>
<protein>
    <recommendedName>
        <fullName evidence="4">Protein kinase domain-containing protein</fullName>
    </recommendedName>
</protein>
<dbReference type="SUPFAM" id="SSF56112">
    <property type="entry name" value="Protein kinase-like (PK-like)"/>
    <property type="match status" value="1"/>
</dbReference>
<dbReference type="GO" id="GO:0004714">
    <property type="term" value="F:transmembrane receptor protein tyrosine kinase activity"/>
    <property type="evidence" value="ECO:0007669"/>
    <property type="project" value="TreeGrafter"/>
</dbReference>
<dbReference type="InterPro" id="IPR011009">
    <property type="entry name" value="Kinase-like_dom_sf"/>
</dbReference>
<dbReference type="InterPro" id="IPR050122">
    <property type="entry name" value="RTK"/>
</dbReference>
<evidence type="ECO:0000256" key="3">
    <source>
        <dbReference type="ARBA" id="ARBA00023170"/>
    </source>
</evidence>
<evidence type="ECO:0000256" key="1">
    <source>
        <dbReference type="ARBA" id="ARBA00022741"/>
    </source>
</evidence>
<dbReference type="AlphaFoldDB" id="A0A974HIX0"/>
<evidence type="ECO:0000313" key="6">
    <source>
        <dbReference type="Proteomes" id="UP000694892"/>
    </source>
</evidence>
<dbReference type="GO" id="GO:0007169">
    <property type="term" value="P:cell surface receptor protein tyrosine kinase signaling pathway"/>
    <property type="evidence" value="ECO:0007669"/>
    <property type="project" value="TreeGrafter"/>
</dbReference>
<dbReference type="InterPro" id="IPR000719">
    <property type="entry name" value="Prot_kinase_dom"/>
</dbReference>
<evidence type="ECO:0000259" key="4">
    <source>
        <dbReference type="PROSITE" id="PS50011"/>
    </source>
</evidence>
<evidence type="ECO:0000256" key="2">
    <source>
        <dbReference type="ARBA" id="ARBA00022840"/>
    </source>
</evidence>
<dbReference type="InterPro" id="IPR020635">
    <property type="entry name" value="Tyr_kinase_cat_dom"/>
</dbReference>
<dbReference type="SMART" id="SM00219">
    <property type="entry name" value="TyrKc"/>
    <property type="match status" value="1"/>
</dbReference>
<reference evidence="6" key="1">
    <citation type="journal article" date="2016" name="Nature">
        <title>Genome evolution in the allotetraploid frog Xenopus laevis.</title>
        <authorList>
            <person name="Session A.M."/>
            <person name="Uno Y."/>
            <person name="Kwon T."/>
            <person name="Chapman J.A."/>
            <person name="Toyoda A."/>
            <person name="Takahashi S."/>
            <person name="Fukui A."/>
            <person name="Hikosaka A."/>
            <person name="Suzuki A."/>
            <person name="Kondo M."/>
            <person name="van Heeringen S.J."/>
            <person name="Quigley I."/>
            <person name="Heinz S."/>
            <person name="Ogino H."/>
            <person name="Ochi H."/>
            <person name="Hellsten U."/>
            <person name="Lyons J.B."/>
            <person name="Simakov O."/>
            <person name="Putnam N."/>
            <person name="Stites J."/>
            <person name="Kuroki Y."/>
            <person name="Tanaka T."/>
            <person name="Michiue T."/>
            <person name="Watanabe M."/>
            <person name="Bogdanovic O."/>
            <person name="Lister R."/>
            <person name="Georgiou G."/>
            <person name="Paranjpe S.S."/>
            <person name="van Kruijsbergen I."/>
            <person name="Shu S."/>
            <person name="Carlson J."/>
            <person name="Kinoshita T."/>
            <person name="Ohta Y."/>
            <person name="Mawaribuchi S."/>
            <person name="Jenkins J."/>
            <person name="Grimwood J."/>
            <person name="Schmutz J."/>
            <person name="Mitros T."/>
            <person name="Mozaffari S.V."/>
            <person name="Suzuki Y."/>
            <person name="Haramoto Y."/>
            <person name="Yamamoto T.S."/>
            <person name="Takagi C."/>
            <person name="Heald R."/>
            <person name="Miller K."/>
            <person name="Haudenschild C."/>
            <person name="Kitzman J."/>
            <person name="Nakayama T."/>
            <person name="Izutsu Y."/>
            <person name="Robert J."/>
            <person name="Fortriede J."/>
            <person name="Burns K."/>
            <person name="Lotay V."/>
            <person name="Karimi K."/>
            <person name="Yasuoka Y."/>
            <person name="Dichmann D.S."/>
            <person name="Flajnik M.F."/>
            <person name="Houston D.W."/>
            <person name="Shendure J."/>
            <person name="DuPasquier L."/>
            <person name="Vize P.D."/>
            <person name="Zorn A.M."/>
            <person name="Ito M."/>
            <person name="Marcotte E.M."/>
            <person name="Wallingford J.B."/>
            <person name="Ito Y."/>
            <person name="Asashima M."/>
            <person name="Ueno N."/>
            <person name="Matsuda Y."/>
            <person name="Veenstra G.J."/>
            <person name="Fujiyama A."/>
            <person name="Harland R.M."/>
            <person name="Taira M."/>
            <person name="Rokhsar D.S."/>
        </authorList>
    </citation>
    <scope>NUCLEOTIDE SEQUENCE [LARGE SCALE GENOMIC DNA]</scope>
    <source>
        <strain evidence="6">J</strain>
    </source>
</reference>
<accession>A0A974HIX0</accession>
<dbReference type="Gene3D" id="1.10.510.10">
    <property type="entry name" value="Transferase(Phosphotransferase) domain 1"/>
    <property type="match status" value="1"/>
</dbReference>
<dbReference type="PROSITE" id="PS50011">
    <property type="entry name" value="PROTEIN_KINASE_DOM"/>
    <property type="match status" value="1"/>
</dbReference>
<gene>
    <name evidence="5" type="ORF">XELAEV_18030328mg</name>
</gene>
<dbReference type="EMBL" id="CM004475">
    <property type="protein sequence ID" value="OCT79231.1"/>
    <property type="molecule type" value="Genomic_DNA"/>
</dbReference>
<dbReference type="GO" id="GO:0005886">
    <property type="term" value="C:plasma membrane"/>
    <property type="evidence" value="ECO:0007669"/>
    <property type="project" value="TreeGrafter"/>
</dbReference>
<proteinExistence type="predicted"/>
<sequence>MNHSSPSLLLLADAKIPIKWMAPEVFSEQKYSSKSDVWSFGVLLVEIVTYGKMPFPEKTNEQYVMELMGGGTLQPPRDSPENVSCIMNMCWKRESPLRPSFAQLERLIMELLTFSEDVVE</sequence>
<keyword evidence="3" id="KW-0675">Receptor</keyword>
<dbReference type="PANTHER" id="PTHR24416:SF600">
    <property type="entry name" value="PDGF- AND VEGF-RECEPTOR RELATED, ISOFORM J"/>
    <property type="match status" value="1"/>
</dbReference>
<keyword evidence="1" id="KW-0547">Nucleotide-binding</keyword>
<feature type="domain" description="Protein kinase" evidence="4">
    <location>
        <begin position="1"/>
        <end position="112"/>
    </location>
</feature>
<dbReference type="InterPro" id="IPR001245">
    <property type="entry name" value="Ser-Thr/Tyr_kinase_cat_dom"/>
</dbReference>
<dbReference type="Pfam" id="PF07714">
    <property type="entry name" value="PK_Tyr_Ser-Thr"/>
    <property type="match status" value="1"/>
</dbReference>
<dbReference type="PANTHER" id="PTHR24416">
    <property type="entry name" value="TYROSINE-PROTEIN KINASE RECEPTOR"/>
    <property type="match status" value="1"/>
</dbReference>
<evidence type="ECO:0000313" key="5">
    <source>
        <dbReference type="EMBL" id="OCT79231.1"/>
    </source>
</evidence>